<dbReference type="EMBL" id="JBJKFK010005219">
    <property type="protein sequence ID" value="KAL3308451.1"/>
    <property type="molecule type" value="Genomic_DNA"/>
</dbReference>
<dbReference type="Proteomes" id="UP001626550">
    <property type="component" value="Unassembled WGS sequence"/>
</dbReference>
<dbReference type="PANTHER" id="PTHR47633:SF4">
    <property type="entry name" value="MYOPALLADIN ISOFORM X1"/>
    <property type="match status" value="1"/>
</dbReference>
<keyword evidence="3" id="KW-1185">Reference proteome</keyword>
<dbReference type="PANTHER" id="PTHR47633">
    <property type="entry name" value="IMMUNOGLOBULIN"/>
    <property type="match status" value="1"/>
</dbReference>
<dbReference type="Pfam" id="PF07679">
    <property type="entry name" value="I-set"/>
    <property type="match status" value="4"/>
</dbReference>
<dbReference type="Gene3D" id="2.60.40.10">
    <property type="entry name" value="Immunoglobulins"/>
    <property type="match status" value="5"/>
</dbReference>
<name>A0ABD2PRS4_9PLAT</name>
<evidence type="ECO:0000313" key="3">
    <source>
        <dbReference type="Proteomes" id="UP001626550"/>
    </source>
</evidence>
<accession>A0ABD2PRS4</accession>
<dbReference type="AlphaFoldDB" id="A0ABD2PRS4"/>
<sequence length="690" mass="75252">MASLDFIYTYAEDSGLYSCTISNQFGRAQSNEVQINVQGEPEGNCDADYRLQVQSMNGSAVDSQQTRESKTKPQEVPRFVSQLVSANAQVVEGQGNTFEAAINVTSDSTLSSEWFKDGKPIGTGSRFNARSDRGYLSLEIAYCYSEDSGQYICVVHNALGQVSSNPVQFTCLPEASIVTKSILGESSMQSIKALEDPGASFDSLGKNDNEPTSPPSFKGVLSPANLEIMEDQSALFTVPVDAGSGEVLTLEWYKDGNLIEYGSRITGGLELGLASLMIKYAQPGDSGSIHCVVKNGFGQVQSNAVTLKCSSDSSIIAVSQLPGDKERGTFPSHRCKRLHTGLQAIEHLEALLSAPRAEEPEEENPMPEPSIVKQPEPVHELEDSGPVHFEALVEPAEDPSLVVEWFKDAKPLTSGTRFRVEYNRGLAMLDILHTIEEDSGEYWFLVKNLTGQKMSTKIAIKCSGSAQVITQSNLLEGSEGFNLIKSIEDCPDASADYNYQVEEADSGPTFDVKPQAVLTCEGGNAKFLVKLSGKPTPEVQWTINGESVKTDSNTKVYNDGAINYLEIIRCPLEASVYKIKVVGANQLGSAEAETVLTVQALEDFRPDLKHIKPTNPFKKMIGLKKVTVSEELNKALHKAKPSAEAIMNMERGSEMKNKAYQSPEVVEAENLLEKIAVNLRRSEVKRQAQE</sequence>
<dbReference type="SUPFAM" id="SSF48726">
    <property type="entry name" value="Immunoglobulin"/>
    <property type="match status" value="5"/>
</dbReference>
<dbReference type="InterPro" id="IPR036179">
    <property type="entry name" value="Ig-like_dom_sf"/>
</dbReference>
<dbReference type="InterPro" id="IPR013783">
    <property type="entry name" value="Ig-like_fold"/>
</dbReference>
<dbReference type="InterPro" id="IPR003599">
    <property type="entry name" value="Ig_sub"/>
</dbReference>
<reference evidence="2 3" key="1">
    <citation type="submission" date="2024-11" db="EMBL/GenBank/DDBJ databases">
        <title>Adaptive evolution of stress response genes in parasites aligns with host niche diversity.</title>
        <authorList>
            <person name="Hahn C."/>
            <person name="Resl P."/>
        </authorList>
    </citation>
    <scope>NUCLEOTIDE SEQUENCE [LARGE SCALE GENOMIC DNA]</scope>
    <source>
        <strain evidence="2">EGGRZ-B1_66</strain>
        <tissue evidence="2">Body</tissue>
    </source>
</reference>
<evidence type="ECO:0000313" key="2">
    <source>
        <dbReference type="EMBL" id="KAL3308451.1"/>
    </source>
</evidence>
<evidence type="ECO:0000259" key="1">
    <source>
        <dbReference type="PROSITE" id="PS50835"/>
    </source>
</evidence>
<dbReference type="InterPro" id="IPR013098">
    <property type="entry name" value="Ig_I-set"/>
</dbReference>
<protein>
    <recommendedName>
        <fullName evidence="1">Ig-like domain-containing protein</fullName>
    </recommendedName>
</protein>
<dbReference type="SMART" id="SM00409">
    <property type="entry name" value="IG"/>
    <property type="match status" value="4"/>
</dbReference>
<organism evidence="2 3">
    <name type="scientific">Cichlidogyrus casuarinus</name>
    <dbReference type="NCBI Taxonomy" id="1844966"/>
    <lineage>
        <taxon>Eukaryota</taxon>
        <taxon>Metazoa</taxon>
        <taxon>Spiralia</taxon>
        <taxon>Lophotrochozoa</taxon>
        <taxon>Platyhelminthes</taxon>
        <taxon>Monogenea</taxon>
        <taxon>Monopisthocotylea</taxon>
        <taxon>Dactylogyridea</taxon>
        <taxon>Ancyrocephalidae</taxon>
        <taxon>Cichlidogyrus</taxon>
    </lineage>
</organism>
<comment type="caution">
    <text evidence="2">The sequence shown here is derived from an EMBL/GenBank/DDBJ whole genome shotgun (WGS) entry which is preliminary data.</text>
</comment>
<dbReference type="PROSITE" id="PS50835">
    <property type="entry name" value="IG_LIKE"/>
    <property type="match status" value="2"/>
</dbReference>
<proteinExistence type="predicted"/>
<feature type="domain" description="Ig-like" evidence="1">
    <location>
        <begin position="77"/>
        <end position="170"/>
    </location>
</feature>
<dbReference type="InterPro" id="IPR007110">
    <property type="entry name" value="Ig-like_dom"/>
</dbReference>
<gene>
    <name evidence="2" type="ORF">Ciccas_013018</name>
</gene>
<feature type="domain" description="Ig-like" evidence="1">
    <location>
        <begin position="215"/>
        <end position="306"/>
    </location>
</feature>
<dbReference type="CDD" id="cd00096">
    <property type="entry name" value="Ig"/>
    <property type="match status" value="2"/>
</dbReference>